<proteinExistence type="predicted"/>
<sequence length="67" mass="7443">MSNSKATLLQDIISFGKNKICYGRAGETVTITNKRSDDVWIVKNSKQIVFAVKPSQVKEQTNEPKAS</sequence>
<dbReference type="Proteomes" id="UP001595906">
    <property type="component" value="Unassembled WGS sequence"/>
</dbReference>
<accession>A0ABV8PRQ6</accession>
<reference evidence="2" key="1">
    <citation type="journal article" date="2019" name="Int. J. Syst. Evol. Microbiol.">
        <title>The Global Catalogue of Microorganisms (GCM) 10K type strain sequencing project: providing services to taxonomists for standard genome sequencing and annotation.</title>
        <authorList>
            <consortium name="The Broad Institute Genomics Platform"/>
            <consortium name="The Broad Institute Genome Sequencing Center for Infectious Disease"/>
            <person name="Wu L."/>
            <person name="Ma J."/>
        </authorList>
    </citation>
    <scope>NUCLEOTIDE SEQUENCE [LARGE SCALE GENOMIC DNA]</scope>
    <source>
        <strain evidence="2">CECT 8010</strain>
    </source>
</reference>
<dbReference type="RefSeq" id="WP_379011790.1">
    <property type="nucleotide sequence ID" value="NZ_JBHSDC010000002.1"/>
</dbReference>
<comment type="caution">
    <text evidence="1">The sequence shown here is derived from an EMBL/GenBank/DDBJ whole genome shotgun (WGS) entry which is preliminary data.</text>
</comment>
<dbReference type="EMBL" id="JBHSDC010000002">
    <property type="protein sequence ID" value="MFC4230553.1"/>
    <property type="molecule type" value="Genomic_DNA"/>
</dbReference>
<keyword evidence="2" id="KW-1185">Reference proteome</keyword>
<name>A0ABV8PRQ6_9BACT</name>
<organism evidence="1 2">
    <name type="scientific">Parasediminibacterium paludis</name>
    <dbReference type="NCBI Taxonomy" id="908966"/>
    <lineage>
        <taxon>Bacteria</taxon>
        <taxon>Pseudomonadati</taxon>
        <taxon>Bacteroidota</taxon>
        <taxon>Chitinophagia</taxon>
        <taxon>Chitinophagales</taxon>
        <taxon>Chitinophagaceae</taxon>
        <taxon>Parasediminibacterium</taxon>
    </lineage>
</organism>
<evidence type="ECO:0000313" key="2">
    <source>
        <dbReference type="Proteomes" id="UP001595906"/>
    </source>
</evidence>
<gene>
    <name evidence="1" type="ORF">ACFOW1_01535</name>
</gene>
<evidence type="ECO:0000313" key="1">
    <source>
        <dbReference type="EMBL" id="MFC4230553.1"/>
    </source>
</evidence>
<protein>
    <submittedName>
        <fullName evidence="1">Uncharacterized protein</fullName>
    </submittedName>
</protein>